<gene>
    <name evidence="7" type="ORF">ACFSQZ_02220</name>
</gene>
<dbReference type="RefSeq" id="WP_377095029.1">
    <property type="nucleotide sequence ID" value="NZ_JBHSJM010000001.1"/>
</dbReference>
<protein>
    <submittedName>
        <fullName evidence="7">2-hydroxyacid dehydrogenase</fullName>
        <ecNumber evidence="7">1.1.1.28</ecNumber>
    </submittedName>
</protein>
<evidence type="ECO:0000259" key="6">
    <source>
        <dbReference type="Pfam" id="PF02826"/>
    </source>
</evidence>
<dbReference type="InterPro" id="IPR006139">
    <property type="entry name" value="D-isomer_2_OHA_DH_cat_dom"/>
</dbReference>
<dbReference type="PROSITE" id="PS00065">
    <property type="entry name" value="D_2_HYDROXYACID_DH_1"/>
    <property type="match status" value="1"/>
</dbReference>
<accession>A0ABW5DZ18</accession>
<comment type="similarity">
    <text evidence="1 4">Belongs to the D-isomer specific 2-hydroxyacid dehydrogenase family.</text>
</comment>
<evidence type="ECO:0000256" key="3">
    <source>
        <dbReference type="ARBA" id="ARBA00023027"/>
    </source>
</evidence>
<name>A0ABW5DZ18_9BACT</name>
<dbReference type="PANTHER" id="PTHR43026">
    <property type="entry name" value="2-HYDROXYACID DEHYDROGENASE HOMOLOG 1-RELATED"/>
    <property type="match status" value="1"/>
</dbReference>
<evidence type="ECO:0000313" key="8">
    <source>
        <dbReference type="Proteomes" id="UP001597297"/>
    </source>
</evidence>
<evidence type="ECO:0000259" key="5">
    <source>
        <dbReference type="Pfam" id="PF00389"/>
    </source>
</evidence>
<dbReference type="EMBL" id="JBHUJC010000003">
    <property type="protein sequence ID" value="MFD2275272.1"/>
    <property type="molecule type" value="Genomic_DNA"/>
</dbReference>
<evidence type="ECO:0000256" key="2">
    <source>
        <dbReference type="ARBA" id="ARBA00023002"/>
    </source>
</evidence>
<dbReference type="InterPro" id="IPR006140">
    <property type="entry name" value="D-isomer_DH_NAD-bd"/>
</dbReference>
<proteinExistence type="inferred from homology"/>
<dbReference type="InterPro" id="IPR058205">
    <property type="entry name" value="D-LDH-like"/>
</dbReference>
<feature type="domain" description="D-isomer specific 2-hydroxyacid dehydrogenase catalytic" evidence="5">
    <location>
        <begin position="4"/>
        <end position="324"/>
    </location>
</feature>
<dbReference type="EC" id="1.1.1.28" evidence="7"/>
<dbReference type="SUPFAM" id="SSF52283">
    <property type="entry name" value="Formate/glycerate dehydrogenase catalytic domain-like"/>
    <property type="match status" value="1"/>
</dbReference>
<dbReference type="InterPro" id="IPR029753">
    <property type="entry name" value="D-isomer_DH_CS"/>
</dbReference>
<dbReference type="SUPFAM" id="SSF51735">
    <property type="entry name" value="NAD(P)-binding Rossmann-fold domains"/>
    <property type="match status" value="1"/>
</dbReference>
<evidence type="ECO:0000256" key="4">
    <source>
        <dbReference type="RuleBase" id="RU003719"/>
    </source>
</evidence>
<dbReference type="Gene3D" id="3.40.50.720">
    <property type="entry name" value="NAD(P)-binding Rossmann-like Domain"/>
    <property type="match status" value="2"/>
</dbReference>
<dbReference type="PANTHER" id="PTHR43026:SF1">
    <property type="entry name" value="2-HYDROXYACID DEHYDROGENASE HOMOLOG 1-RELATED"/>
    <property type="match status" value="1"/>
</dbReference>
<dbReference type="InterPro" id="IPR029752">
    <property type="entry name" value="D-isomer_DH_CS1"/>
</dbReference>
<dbReference type="Proteomes" id="UP001597297">
    <property type="component" value="Unassembled WGS sequence"/>
</dbReference>
<comment type="caution">
    <text evidence="7">The sequence shown here is derived from an EMBL/GenBank/DDBJ whole genome shotgun (WGS) entry which is preliminary data.</text>
</comment>
<dbReference type="GO" id="GO:0008720">
    <property type="term" value="F:D-lactate dehydrogenase (NAD+) activity"/>
    <property type="evidence" value="ECO:0007669"/>
    <property type="project" value="UniProtKB-EC"/>
</dbReference>
<feature type="domain" description="D-isomer specific 2-hydroxyacid dehydrogenase NAD-binding" evidence="6">
    <location>
        <begin position="108"/>
        <end position="293"/>
    </location>
</feature>
<dbReference type="CDD" id="cd12183">
    <property type="entry name" value="LDH_like_2"/>
    <property type="match status" value="1"/>
</dbReference>
<reference evidence="8" key="1">
    <citation type="journal article" date="2019" name="Int. J. Syst. Evol. Microbiol.">
        <title>The Global Catalogue of Microorganisms (GCM) 10K type strain sequencing project: providing services to taxonomists for standard genome sequencing and annotation.</title>
        <authorList>
            <consortium name="The Broad Institute Genomics Platform"/>
            <consortium name="The Broad Institute Genome Sequencing Center for Infectious Disease"/>
            <person name="Wu L."/>
            <person name="Ma J."/>
        </authorList>
    </citation>
    <scope>NUCLEOTIDE SEQUENCE [LARGE SCALE GENOMIC DNA]</scope>
    <source>
        <strain evidence="8">JCM 16545</strain>
    </source>
</reference>
<sequence length="329" mass="36641">MKVAFYSVKEYDRELFGEYSAEYEFLFLKNHLRQETAGLAEGYDAVCVFVNDELTRPVLEQLSECGVKLVALRCAGFNNVDIVAAKELGIAVTRVPAYSPNAVAEHAVAMLLTLNRKTHRAYNRVREGNFELNGLLGFDLVGKTVGVYGTGKIGLLFAKIMKGFGCEVIVYDPFPSDEAKQYRLVDQESLFSESDIVSLHCPLMKETYHLYDEETFAKSKKGFTLINTGRGGLVDARAAIEALKSGQLGYLAMDVYEEEKDYFFDDQSSGIIQDDVLMRLMTFHNVLITGHQGFFTREALGGIVETTVENLRAFEAGKELVNAVLPVDV</sequence>
<evidence type="ECO:0000256" key="1">
    <source>
        <dbReference type="ARBA" id="ARBA00005854"/>
    </source>
</evidence>
<dbReference type="Pfam" id="PF02826">
    <property type="entry name" value="2-Hacid_dh_C"/>
    <property type="match status" value="1"/>
</dbReference>
<keyword evidence="2 4" id="KW-0560">Oxidoreductase</keyword>
<dbReference type="InterPro" id="IPR036291">
    <property type="entry name" value="NAD(P)-bd_dom_sf"/>
</dbReference>
<keyword evidence="3" id="KW-0520">NAD</keyword>
<organism evidence="7 8">
    <name type="scientific">Rubritalea spongiae</name>
    <dbReference type="NCBI Taxonomy" id="430797"/>
    <lineage>
        <taxon>Bacteria</taxon>
        <taxon>Pseudomonadati</taxon>
        <taxon>Verrucomicrobiota</taxon>
        <taxon>Verrucomicrobiia</taxon>
        <taxon>Verrucomicrobiales</taxon>
        <taxon>Rubritaleaceae</taxon>
        <taxon>Rubritalea</taxon>
    </lineage>
</organism>
<keyword evidence="8" id="KW-1185">Reference proteome</keyword>
<dbReference type="PROSITE" id="PS00670">
    <property type="entry name" value="D_2_HYDROXYACID_DH_2"/>
    <property type="match status" value="1"/>
</dbReference>
<evidence type="ECO:0000313" key="7">
    <source>
        <dbReference type="EMBL" id="MFD2275272.1"/>
    </source>
</evidence>
<dbReference type="Pfam" id="PF00389">
    <property type="entry name" value="2-Hacid_dh"/>
    <property type="match status" value="1"/>
</dbReference>